<dbReference type="OrthoDB" id="9814909at2"/>
<dbReference type="GO" id="GO:0016765">
    <property type="term" value="F:transferase activity, transferring alkyl or aryl (other than methyl) groups"/>
    <property type="evidence" value="ECO:0007669"/>
    <property type="project" value="UniProtKB-ARBA"/>
</dbReference>
<gene>
    <name evidence="1" type="ordered locus">Plav_3040</name>
</gene>
<proteinExistence type="predicted"/>
<dbReference type="KEGG" id="pla:Plav_3040"/>
<dbReference type="PANTHER" id="PTHR31480">
    <property type="entry name" value="BIFUNCTIONAL LYCOPENE CYCLASE/PHYTOENE SYNTHASE"/>
    <property type="match status" value="1"/>
</dbReference>
<dbReference type="STRING" id="402881.Plav_3040"/>
<dbReference type="HOGENOM" id="CLU_037269_6_1_5"/>
<dbReference type="InterPro" id="IPR008949">
    <property type="entry name" value="Isoprenoid_synthase_dom_sf"/>
</dbReference>
<dbReference type="Proteomes" id="UP000006377">
    <property type="component" value="Chromosome"/>
</dbReference>
<accession>A7HXL4</accession>
<name>A7HXL4_PARL1</name>
<dbReference type="SUPFAM" id="SSF48576">
    <property type="entry name" value="Terpenoid synthases"/>
    <property type="match status" value="1"/>
</dbReference>
<evidence type="ECO:0000313" key="1">
    <source>
        <dbReference type="EMBL" id="ABS64647.1"/>
    </source>
</evidence>
<dbReference type="eggNOG" id="COG1562">
    <property type="taxonomic scope" value="Bacteria"/>
</dbReference>
<protein>
    <submittedName>
        <fullName evidence="1">Putative phytoene synthase</fullName>
    </submittedName>
</protein>
<dbReference type="AlphaFoldDB" id="A7HXL4"/>
<organism evidence="1 2">
    <name type="scientific">Parvibaculum lavamentivorans (strain DS-1 / DSM 13023 / NCIMB 13966)</name>
    <dbReference type="NCBI Taxonomy" id="402881"/>
    <lineage>
        <taxon>Bacteria</taxon>
        <taxon>Pseudomonadati</taxon>
        <taxon>Pseudomonadota</taxon>
        <taxon>Alphaproteobacteria</taxon>
        <taxon>Hyphomicrobiales</taxon>
        <taxon>Parvibaculaceae</taxon>
        <taxon>Parvibaculum</taxon>
    </lineage>
</organism>
<dbReference type="RefSeq" id="WP_012111968.1">
    <property type="nucleotide sequence ID" value="NC_009719.1"/>
</dbReference>
<dbReference type="InterPro" id="IPR002060">
    <property type="entry name" value="Squ/phyt_synthse"/>
</dbReference>
<dbReference type="EMBL" id="CP000774">
    <property type="protein sequence ID" value="ABS64647.1"/>
    <property type="molecule type" value="Genomic_DNA"/>
</dbReference>
<reference evidence="1 2" key="1">
    <citation type="journal article" date="2011" name="Stand. Genomic Sci.">
        <title>Complete genome sequence of Parvibaculum lavamentivorans type strain (DS-1(T)).</title>
        <authorList>
            <person name="Schleheck D."/>
            <person name="Weiss M."/>
            <person name="Pitluck S."/>
            <person name="Bruce D."/>
            <person name="Land M.L."/>
            <person name="Han S."/>
            <person name="Saunders E."/>
            <person name="Tapia R."/>
            <person name="Detter C."/>
            <person name="Brettin T."/>
            <person name="Han J."/>
            <person name="Woyke T."/>
            <person name="Goodwin L."/>
            <person name="Pennacchio L."/>
            <person name="Nolan M."/>
            <person name="Cook A.M."/>
            <person name="Kjelleberg S."/>
            <person name="Thomas T."/>
        </authorList>
    </citation>
    <scope>NUCLEOTIDE SEQUENCE [LARGE SCALE GENOMIC DNA]</scope>
    <source>
        <strain evidence="2">DS-1 / DSM 13023 / NCIMB 13966</strain>
    </source>
</reference>
<evidence type="ECO:0000313" key="2">
    <source>
        <dbReference type="Proteomes" id="UP000006377"/>
    </source>
</evidence>
<dbReference type="Gene3D" id="1.10.600.10">
    <property type="entry name" value="Farnesyl Diphosphate Synthase"/>
    <property type="match status" value="1"/>
</dbReference>
<dbReference type="Pfam" id="PF00494">
    <property type="entry name" value="SQS_PSY"/>
    <property type="match status" value="1"/>
</dbReference>
<keyword evidence="2" id="KW-1185">Reference proteome</keyword>
<sequence length="281" mass="31182">MADEAMSVSMKTSLDEVRRYDHDRFLTLLFAPMPQRLSLIALYAFNLEIARVAENVTEPMMGHIRLQWWRETLEGLPNGETRGHAVAAAVAEADLKIPRLQALIDARERDLSEDVFEDVAMLDSYAEKTSAAVMDIAARALGGEEKADAAADAIRHAGIAYALTGLLRALPVHASQGRLTMPADVLLRCNVDPHTVLAGEMTEGLRAVIQDVADHARSHLSAARMAHFDPQLLPALMPASLCDRYLDMMTAPGFDPFRDRTDVPAFRRQLRLLGRNFRKKI</sequence>